<feature type="transmembrane region" description="Helical" evidence="5">
    <location>
        <begin position="285"/>
        <end position="306"/>
    </location>
</feature>
<dbReference type="Pfam" id="PF00892">
    <property type="entry name" value="EamA"/>
    <property type="match status" value="2"/>
</dbReference>
<sequence length="312" mass="32828">MSSPAKAINTQMTMRNWALLTLLGLIWGGSFFFARVAVAHVPPFTLVLLRLGLAALALHIYIRGRYGIYPALKERWPEFLLMGLINNAIPHAFIFLGQTHIGAGLAAILNATTPIWTVLIANMATDDEKLSAAKISGCLLGLAGTIVLIGPSALAGLVGNSTTIPLWALVLPVLAAVSYGLAATYGKRFRSLAPPVTAAGQLTASTLMMLPIAALADTPWMLPAPPMTAVFAVLGLALVSTSYGYILYFRIMAEAGATNASLVTLLVPPSAILLGYLFLGETLQTADIAGMALIATGLAVLDGRILKLRYST</sequence>
<evidence type="ECO:0000313" key="8">
    <source>
        <dbReference type="Proteomes" id="UP000439983"/>
    </source>
</evidence>
<dbReference type="AlphaFoldDB" id="A0A6N7L8V3"/>
<dbReference type="InterPro" id="IPR000620">
    <property type="entry name" value="EamA_dom"/>
</dbReference>
<evidence type="ECO:0000256" key="3">
    <source>
        <dbReference type="ARBA" id="ARBA00022989"/>
    </source>
</evidence>
<comment type="subcellular location">
    <subcellularLocation>
        <location evidence="1">Membrane</location>
        <topology evidence="1">Multi-pass membrane protein</topology>
    </subcellularLocation>
</comment>
<feature type="domain" description="EamA" evidence="6">
    <location>
        <begin position="167"/>
        <end position="300"/>
    </location>
</feature>
<feature type="transmembrane region" description="Helical" evidence="5">
    <location>
        <begin position="44"/>
        <end position="64"/>
    </location>
</feature>
<gene>
    <name evidence="7" type="ORF">GHK62_05845</name>
</gene>
<dbReference type="InterPro" id="IPR037185">
    <property type="entry name" value="EmrE-like"/>
</dbReference>
<keyword evidence="3 5" id="KW-1133">Transmembrane helix</keyword>
<reference evidence="7 8" key="1">
    <citation type="journal article" date="2013" name="Genome Biol.">
        <title>Comparative genomics of the core and accessory genomes of 48 Sinorhizobium strains comprising five genospecies.</title>
        <authorList>
            <person name="Sugawara M."/>
            <person name="Epstein B."/>
            <person name="Badgley B.D."/>
            <person name="Unno T."/>
            <person name="Xu L."/>
            <person name="Reese J."/>
            <person name="Gyaneshwar P."/>
            <person name="Denny R."/>
            <person name="Mudge J."/>
            <person name="Bharti A.K."/>
            <person name="Farmer A.D."/>
            <person name="May G.D."/>
            <person name="Woodward J.E."/>
            <person name="Medigue C."/>
            <person name="Vallenet D."/>
            <person name="Lajus A."/>
            <person name="Rouy Z."/>
            <person name="Martinez-Vaz B."/>
            <person name="Tiffin P."/>
            <person name="Young N.D."/>
            <person name="Sadowsky M.J."/>
        </authorList>
    </citation>
    <scope>NUCLEOTIDE SEQUENCE [LARGE SCALE GENOMIC DNA]</scope>
    <source>
        <strain evidence="7 8">USDA4894</strain>
    </source>
</reference>
<feature type="transmembrane region" description="Helical" evidence="5">
    <location>
        <begin position="76"/>
        <end position="95"/>
    </location>
</feature>
<dbReference type="Proteomes" id="UP000439983">
    <property type="component" value="Unassembled WGS sequence"/>
</dbReference>
<keyword evidence="8" id="KW-1185">Reference proteome</keyword>
<feature type="domain" description="EamA" evidence="6">
    <location>
        <begin position="19"/>
        <end position="149"/>
    </location>
</feature>
<dbReference type="PANTHER" id="PTHR32322:SF9">
    <property type="entry name" value="AMINO-ACID METABOLITE EFFLUX PUMP-RELATED"/>
    <property type="match status" value="1"/>
</dbReference>
<name>A0A6N7L8V3_SINTE</name>
<dbReference type="SUPFAM" id="SSF103481">
    <property type="entry name" value="Multidrug resistance efflux transporter EmrE"/>
    <property type="match status" value="2"/>
</dbReference>
<feature type="transmembrane region" description="Helical" evidence="5">
    <location>
        <begin position="164"/>
        <end position="184"/>
    </location>
</feature>
<evidence type="ECO:0000256" key="1">
    <source>
        <dbReference type="ARBA" id="ARBA00004141"/>
    </source>
</evidence>
<evidence type="ECO:0000256" key="4">
    <source>
        <dbReference type="ARBA" id="ARBA00023136"/>
    </source>
</evidence>
<proteinExistence type="predicted"/>
<dbReference type="OrthoDB" id="9810556at2"/>
<dbReference type="GO" id="GO:0016020">
    <property type="term" value="C:membrane"/>
    <property type="evidence" value="ECO:0007669"/>
    <property type="project" value="UniProtKB-SubCell"/>
</dbReference>
<evidence type="ECO:0000256" key="5">
    <source>
        <dbReference type="SAM" id="Phobius"/>
    </source>
</evidence>
<keyword evidence="4 5" id="KW-0472">Membrane</keyword>
<feature type="transmembrane region" description="Helical" evidence="5">
    <location>
        <begin position="228"/>
        <end position="248"/>
    </location>
</feature>
<dbReference type="PANTHER" id="PTHR32322">
    <property type="entry name" value="INNER MEMBRANE TRANSPORTER"/>
    <property type="match status" value="1"/>
</dbReference>
<feature type="transmembrane region" description="Helical" evidence="5">
    <location>
        <begin position="101"/>
        <end position="125"/>
    </location>
</feature>
<evidence type="ECO:0000313" key="7">
    <source>
        <dbReference type="EMBL" id="MQX14297.1"/>
    </source>
</evidence>
<dbReference type="RefSeq" id="WP_153437380.1">
    <property type="nucleotide sequence ID" value="NZ_CP121659.1"/>
</dbReference>
<protein>
    <submittedName>
        <fullName evidence="7">EamA family transporter</fullName>
    </submittedName>
</protein>
<dbReference type="InterPro" id="IPR050638">
    <property type="entry name" value="AA-Vitamin_Transporters"/>
</dbReference>
<evidence type="ECO:0000259" key="6">
    <source>
        <dbReference type="Pfam" id="PF00892"/>
    </source>
</evidence>
<keyword evidence="2 5" id="KW-0812">Transmembrane</keyword>
<feature type="transmembrane region" description="Helical" evidence="5">
    <location>
        <begin position="137"/>
        <end position="158"/>
    </location>
</feature>
<organism evidence="7 8">
    <name type="scientific">Sinorhizobium terangae</name>
    <dbReference type="NCBI Taxonomy" id="110322"/>
    <lineage>
        <taxon>Bacteria</taxon>
        <taxon>Pseudomonadati</taxon>
        <taxon>Pseudomonadota</taxon>
        <taxon>Alphaproteobacteria</taxon>
        <taxon>Hyphomicrobiales</taxon>
        <taxon>Rhizobiaceae</taxon>
        <taxon>Sinorhizobium/Ensifer group</taxon>
        <taxon>Sinorhizobium</taxon>
    </lineage>
</organism>
<feature type="transmembrane region" description="Helical" evidence="5">
    <location>
        <begin position="260"/>
        <end position="279"/>
    </location>
</feature>
<dbReference type="EMBL" id="WITC01000027">
    <property type="protein sequence ID" value="MQX14297.1"/>
    <property type="molecule type" value="Genomic_DNA"/>
</dbReference>
<comment type="caution">
    <text evidence="7">The sequence shown here is derived from an EMBL/GenBank/DDBJ whole genome shotgun (WGS) entry which is preliminary data.</text>
</comment>
<feature type="transmembrane region" description="Helical" evidence="5">
    <location>
        <begin position="196"/>
        <end position="216"/>
    </location>
</feature>
<evidence type="ECO:0000256" key="2">
    <source>
        <dbReference type="ARBA" id="ARBA00022692"/>
    </source>
</evidence>
<accession>A0A6N7L8V3</accession>